<accession>A0ABD2PSS1</accession>
<gene>
    <name evidence="1" type="ORF">Ciccas_011963</name>
</gene>
<dbReference type="AlphaFoldDB" id="A0ABD2PSS1"/>
<organism evidence="1 2">
    <name type="scientific">Cichlidogyrus casuarinus</name>
    <dbReference type="NCBI Taxonomy" id="1844966"/>
    <lineage>
        <taxon>Eukaryota</taxon>
        <taxon>Metazoa</taxon>
        <taxon>Spiralia</taxon>
        <taxon>Lophotrochozoa</taxon>
        <taxon>Platyhelminthes</taxon>
        <taxon>Monogenea</taxon>
        <taxon>Monopisthocotylea</taxon>
        <taxon>Dactylogyridea</taxon>
        <taxon>Ancyrocephalidae</taxon>
        <taxon>Cichlidogyrus</taxon>
    </lineage>
</organism>
<evidence type="ECO:0000313" key="2">
    <source>
        <dbReference type="Proteomes" id="UP001626550"/>
    </source>
</evidence>
<protein>
    <submittedName>
        <fullName evidence="1">Uncharacterized protein</fullName>
    </submittedName>
</protein>
<proteinExistence type="predicted"/>
<dbReference type="Proteomes" id="UP001626550">
    <property type="component" value="Unassembled WGS sequence"/>
</dbReference>
<dbReference type="EMBL" id="JBJKFK010003856">
    <property type="protein sequence ID" value="KAL3309491.1"/>
    <property type="molecule type" value="Genomic_DNA"/>
</dbReference>
<evidence type="ECO:0000313" key="1">
    <source>
        <dbReference type="EMBL" id="KAL3309491.1"/>
    </source>
</evidence>
<keyword evidence="2" id="KW-1185">Reference proteome</keyword>
<feature type="non-terminal residue" evidence="1">
    <location>
        <position position="1"/>
    </location>
</feature>
<reference evidence="1 2" key="1">
    <citation type="submission" date="2024-11" db="EMBL/GenBank/DDBJ databases">
        <title>Adaptive evolution of stress response genes in parasites aligns with host niche diversity.</title>
        <authorList>
            <person name="Hahn C."/>
            <person name="Resl P."/>
        </authorList>
    </citation>
    <scope>NUCLEOTIDE SEQUENCE [LARGE SCALE GENOMIC DNA]</scope>
    <source>
        <strain evidence="1">EGGRZ-B1_66</strain>
        <tissue evidence="1">Body</tissue>
    </source>
</reference>
<name>A0ABD2PSS1_9PLAT</name>
<comment type="caution">
    <text evidence="1">The sequence shown here is derived from an EMBL/GenBank/DDBJ whole genome shotgun (WGS) entry which is preliminary data.</text>
</comment>
<feature type="non-terminal residue" evidence="1">
    <location>
        <position position="76"/>
    </location>
</feature>
<sequence length="76" mass="9161">VEPCCWMTYTTHRNTQEVLTILDDLDLESGLVEEEELYKRFGCEERYLNGNLTWWNKLKPKAWLLFDEPYSSNWAK</sequence>